<keyword evidence="2" id="KW-0808">Transferase</keyword>
<reference evidence="2 3" key="1">
    <citation type="submission" date="2018-06" db="EMBL/GenBank/DDBJ databases">
        <title>Sphaerisporangium craniellae sp. nov., isolated from a marine sponge in the South China Sea.</title>
        <authorList>
            <person name="Li L."/>
        </authorList>
    </citation>
    <scope>NUCLEOTIDE SEQUENCE [LARGE SCALE GENOMIC DNA]</scope>
    <source>
        <strain evidence="2 3">CCTCC AA 208026</strain>
    </source>
</reference>
<dbReference type="CDD" id="cd04301">
    <property type="entry name" value="NAT_SF"/>
    <property type="match status" value="1"/>
</dbReference>
<dbReference type="GO" id="GO:0016747">
    <property type="term" value="F:acyltransferase activity, transferring groups other than amino-acyl groups"/>
    <property type="evidence" value="ECO:0007669"/>
    <property type="project" value="InterPro"/>
</dbReference>
<dbReference type="Gene3D" id="3.40.630.30">
    <property type="match status" value="1"/>
</dbReference>
<evidence type="ECO:0000313" key="3">
    <source>
        <dbReference type="Proteomes" id="UP000253094"/>
    </source>
</evidence>
<dbReference type="InterPro" id="IPR000182">
    <property type="entry name" value="GNAT_dom"/>
</dbReference>
<dbReference type="PANTHER" id="PTHR42791">
    <property type="entry name" value="GNAT FAMILY ACETYLTRANSFERASE"/>
    <property type="match status" value="1"/>
</dbReference>
<sequence length="198" mass="21889">MTEIIRVHDAPGAAEMVGGVIGTAFHDLEVSAWIVPPEDDRRQILPGFFSRHAGHAFACGEIHATADGAAVAVWFHNDGSPLPPAPGLDEWVMTLKDVYADRFATLAEQMDEHHLHLPHHYLAYLAVLPEHQGRGIGSDLLREHHRALDAAGVPAYLEASNARSRELYLRHGYRDVGDPMVLPDGPPMYPMMRMPKRA</sequence>
<keyword evidence="3" id="KW-1185">Reference proteome</keyword>
<dbReference type="EMBL" id="QOIL01000022">
    <property type="protein sequence ID" value="RCG25398.1"/>
    <property type="molecule type" value="Genomic_DNA"/>
</dbReference>
<dbReference type="PANTHER" id="PTHR42791:SF1">
    <property type="entry name" value="N-ACETYLTRANSFERASE DOMAIN-CONTAINING PROTEIN"/>
    <property type="match status" value="1"/>
</dbReference>
<proteinExistence type="predicted"/>
<feature type="domain" description="N-acetyltransferase" evidence="1">
    <location>
        <begin position="114"/>
        <end position="198"/>
    </location>
</feature>
<protein>
    <submittedName>
        <fullName evidence="2">N-acetyltransferase</fullName>
    </submittedName>
</protein>
<dbReference type="PROSITE" id="PS51186">
    <property type="entry name" value="GNAT"/>
    <property type="match status" value="1"/>
</dbReference>
<dbReference type="AlphaFoldDB" id="A0A367F4V7"/>
<dbReference type="InterPro" id="IPR052523">
    <property type="entry name" value="Trichothecene_AcTrans"/>
</dbReference>
<accession>A0A367F4V7</accession>
<dbReference type="OrthoDB" id="7057833at2"/>
<dbReference type="InterPro" id="IPR016181">
    <property type="entry name" value="Acyl_CoA_acyltransferase"/>
</dbReference>
<comment type="caution">
    <text evidence="2">The sequence shown here is derived from an EMBL/GenBank/DDBJ whole genome shotgun (WGS) entry which is preliminary data.</text>
</comment>
<dbReference type="SUPFAM" id="SSF55729">
    <property type="entry name" value="Acyl-CoA N-acyltransferases (Nat)"/>
    <property type="match status" value="1"/>
</dbReference>
<evidence type="ECO:0000313" key="2">
    <source>
        <dbReference type="EMBL" id="RCG25398.1"/>
    </source>
</evidence>
<name>A0A367F4V7_9ACTN</name>
<dbReference type="Pfam" id="PF13508">
    <property type="entry name" value="Acetyltransf_7"/>
    <property type="match status" value="1"/>
</dbReference>
<gene>
    <name evidence="2" type="ORF">DQ384_31535</name>
</gene>
<dbReference type="RefSeq" id="WP_114032525.1">
    <property type="nucleotide sequence ID" value="NZ_QOIL01000022.1"/>
</dbReference>
<evidence type="ECO:0000259" key="1">
    <source>
        <dbReference type="PROSITE" id="PS51186"/>
    </source>
</evidence>
<dbReference type="Proteomes" id="UP000253094">
    <property type="component" value="Unassembled WGS sequence"/>
</dbReference>
<organism evidence="2 3">
    <name type="scientific">Sphaerisporangium album</name>
    <dbReference type="NCBI Taxonomy" id="509200"/>
    <lineage>
        <taxon>Bacteria</taxon>
        <taxon>Bacillati</taxon>
        <taxon>Actinomycetota</taxon>
        <taxon>Actinomycetes</taxon>
        <taxon>Streptosporangiales</taxon>
        <taxon>Streptosporangiaceae</taxon>
        <taxon>Sphaerisporangium</taxon>
    </lineage>
</organism>